<name>A0A1I7WSZ2_HETBA</name>
<accession>A0A1I7WSZ2</accession>
<keyword evidence="1" id="KW-1185">Reference proteome</keyword>
<organism evidence="1 2">
    <name type="scientific">Heterorhabditis bacteriophora</name>
    <name type="common">Entomopathogenic nematode worm</name>
    <dbReference type="NCBI Taxonomy" id="37862"/>
    <lineage>
        <taxon>Eukaryota</taxon>
        <taxon>Metazoa</taxon>
        <taxon>Ecdysozoa</taxon>
        <taxon>Nematoda</taxon>
        <taxon>Chromadorea</taxon>
        <taxon>Rhabditida</taxon>
        <taxon>Rhabditina</taxon>
        <taxon>Rhabditomorpha</taxon>
        <taxon>Strongyloidea</taxon>
        <taxon>Heterorhabditidae</taxon>
        <taxon>Heterorhabditis</taxon>
    </lineage>
</organism>
<evidence type="ECO:0000313" key="1">
    <source>
        <dbReference type="Proteomes" id="UP000095283"/>
    </source>
</evidence>
<dbReference type="Proteomes" id="UP000095283">
    <property type="component" value="Unplaced"/>
</dbReference>
<reference evidence="2" key="1">
    <citation type="submission" date="2016-11" db="UniProtKB">
        <authorList>
            <consortium name="WormBaseParasite"/>
        </authorList>
    </citation>
    <scope>IDENTIFICATION</scope>
</reference>
<dbReference type="AlphaFoldDB" id="A0A1I7WSZ2"/>
<protein>
    <submittedName>
        <fullName evidence="2">Type II site-specific deoxyribonuclease</fullName>
    </submittedName>
</protein>
<sequence>MTAEVYRLLTIDYYGLENLYMSVNRDNIFWNALLNHNILENKVKKKTKLANVDEWSRQYHMTKEDVEKPKICGLIAVNRKYHICWSSLNTYG</sequence>
<evidence type="ECO:0000313" key="2">
    <source>
        <dbReference type="WBParaSite" id="Hba_08272"/>
    </source>
</evidence>
<dbReference type="WBParaSite" id="Hba_08272">
    <property type="protein sequence ID" value="Hba_08272"/>
    <property type="gene ID" value="Hba_08272"/>
</dbReference>
<proteinExistence type="predicted"/>